<dbReference type="Pfam" id="PF11915">
    <property type="entry name" value="DUF3433"/>
    <property type="match status" value="1"/>
</dbReference>
<keyword evidence="2" id="KW-0472">Membrane</keyword>
<feature type="transmembrane region" description="Helical" evidence="2">
    <location>
        <begin position="558"/>
        <end position="581"/>
    </location>
</feature>
<feature type="transmembrane region" description="Helical" evidence="2">
    <location>
        <begin position="83"/>
        <end position="107"/>
    </location>
</feature>
<accession>A0AAV9NJ75</accession>
<keyword evidence="2" id="KW-1133">Transmembrane helix</keyword>
<protein>
    <submittedName>
        <fullName evidence="3">Uncharacterized protein</fullName>
    </submittedName>
</protein>
<dbReference type="InterPro" id="IPR021840">
    <property type="entry name" value="DUF3433"/>
</dbReference>
<gene>
    <name evidence="3" type="ORF">LTR84_009750</name>
</gene>
<evidence type="ECO:0000313" key="4">
    <source>
        <dbReference type="Proteomes" id="UP001358417"/>
    </source>
</evidence>
<dbReference type="RefSeq" id="XP_064709688.1">
    <property type="nucleotide sequence ID" value="XM_064853289.1"/>
</dbReference>
<evidence type="ECO:0000256" key="2">
    <source>
        <dbReference type="SAM" id="Phobius"/>
    </source>
</evidence>
<comment type="caution">
    <text evidence="3">The sequence shown here is derived from an EMBL/GenBank/DDBJ whole genome shotgun (WGS) entry which is preliminary data.</text>
</comment>
<sequence length="1317" mass="144379">MSTTSTAVRRKPVPAHSWPASPEEHSSTAKNQPVSEGDNAHIPSETNETLTVEPKRAKTIPPVLKEQSPESRSRSVSTWNPGALHWLTLVSFFAVYVMMLATTIVLFEVSRSNAGLATSKSSHHYAWTYGPMAVLVLVAGAWHQVDYQCRMLAPWLSLTTGPKPAANTLLLDYISPIPPIACFRAAQNRDWAAAASSAAGMLLDLALVFSTALLILIPVTRTVTDDDIPLSSIFSSQNVVNYSGDPAAVMSYWATIDRGLGLPYGSTNSTAFNPINSSFNSLRNESLVAQVPMFVPKLQCEVADLNFTIGHTQGWHTDSPELDAELLFAISQSTSSCQTMSMENGGPNMLQDVVPPRILTGILGDAAVCENLSVGYVAPWTWTVLDMRYTQIFGPSQNDTLNVTMWHAELANATSIMCYPSYAIHLARVTSDTNPNKMVALELDDSSPPAYIDGFNNSQFSTALSLALDPLFQTLPLKWKPLDLTQQTSDSAGFTLMSMLQPDTTIEKFLDANEMANAAETVFNGIAAQFANIELSIPSTASVNGSRQFSELRIVVKGMPVIVLSVCFGLLAILSIVILMVRPQGVVPRSPRSLMANALLMQESPDIRQRLSFCGKLSDSDLKLSLLGFNYRSECIASKVVQETTSTSGVPPALLNSFDWWRPFASRLYFTLVIVVILCGLIAGLQVVEHFSHEARGFLYLSASGAAARRWSSIVPTAVMVLTKLAIHSSGGTLLLFVPFAMLKQARTSSWRASKWSPMGQLPIENLVRGMKYQRLSVVVVSLALILCSFLSIIVSGLYTVTGCTYAHNKTVLTVDYFNYNWNTTANSSSPDNYAGLNFALLNLHNMSYPAWTFEELVYPRIDQSTLTSGLQQSISAGRVKVLMEIPAIRASLDCTFAIPGRATSLWVKNAPGPSNEMNFVQNNQIYVPQECRPSAGRQIINTTTTIPAIILDEAGQYYSVQNEYPWPPYKKSNNAFPGQCPQFGFTFGFAGPHSNSTDNITSLTCYQQIQQVRTVTTFVLPDWIIDVTSQPRVDEDSVETLVQYADYWLGKIFSGGLGDTTYAPLEPFFINVISGSEGVPEADMLGPQNQEKLFSAVQHMYRKYMAQAIHLNMRTEVTTPSQAKTYTASVLDSDKLCLLQNRPPRIALQAVLGTILLCMLTGYILIPTRKLLPHSPLSIAGTWSLVANGPFGRSVLHGGLVPDDTDTIEDGALVRQLREAKLIPRLGFWSEDGEQPIALEVGEERLRRCRNTHGTGAHEEPSVWYGIGVVTQQQQKQQQGGGGREAEHGGIDEEQQVVEDDRPILEEHVEPGHHEA</sequence>
<feature type="region of interest" description="Disordered" evidence="1">
    <location>
        <begin position="1272"/>
        <end position="1317"/>
    </location>
</feature>
<organism evidence="3 4">
    <name type="scientific">Exophiala bonariae</name>
    <dbReference type="NCBI Taxonomy" id="1690606"/>
    <lineage>
        <taxon>Eukaryota</taxon>
        <taxon>Fungi</taxon>
        <taxon>Dikarya</taxon>
        <taxon>Ascomycota</taxon>
        <taxon>Pezizomycotina</taxon>
        <taxon>Eurotiomycetes</taxon>
        <taxon>Chaetothyriomycetidae</taxon>
        <taxon>Chaetothyriales</taxon>
        <taxon>Herpotrichiellaceae</taxon>
        <taxon>Exophiala</taxon>
    </lineage>
</organism>
<feature type="transmembrane region" description="Helical" evidence="2">
    <location>
        <begin position="776"/>
        <end position="799"/>
    </location>
</feature>
<dbReference type="PANTHER" id="PTHR37544">
    <property type="entry name" value="SPRAY-RELATED"/>
    <property type="match status" value="1"/>
</dbReference>
<feature type="transmembrane region" description="Helical" evidence="2">
    <location>
        <begin position="668"/>
        <end position="688"/>
    </location>
</feature>
<proteinExistence type="predicted"/>
<keyword evidence="2" id="KW-0812">Transmembrane</keyword>
<feature type="compositionally biased region" description="Basic and acidic residues" evidence="1">
    <location>
        <begin position="1300"/>
        <end position="1317"/>
    </location>
</feature>
<keyword evidence="4" id="KW-1185">Reference proteome</keyword>
<feature type="transmembrane region" description="Helical" evidence="2">
    <location>
        <begin position="725"/>
        <end position="743"/>
    </location>
</feature>
<dbReference type="Proteomes" id="UP001358417">
    <property type="component" value="Unassembled WGS sequence"/>
</dbReference>
<name>A0AAV9NJ75_9EURO</name>
<feature type="transmembrane region" description="Helical" evidence="2">
    <location>
        <begin position="198"/>
        <end position="219"/>
    </location>
</feature>
<dbReference type="GeneID" id="89977908"/>
<evidence type="ECO:0000256" key="1">
    <source>
        <dbReference type="SAM" id="MobiDB-lite"/>
    </source>
</evidence>
<reference evidence="3 4" key="1">
    <citation type="submission" date="2023-08" db="EMBL/GenBank/DDBJ databases">
        <title>Black Yeasts Isolated from many extreme environments.</title>
        <authorList>
            <person name="Coleine C."/>
            <person name="Stajich J.E."/>
            <person name="Selbmann L."/>
        </authorList>
    </citation>
    <scope>NUCLEOTIDE SEQUENCE [LARGE SCALE GENOMIC DNA]</scope>
    <source>
        <strain evidence="3 4">CCFEE 5792</strain>
    </source>
</reference>
<feature type="transmembrane region" description="Helical" evidence="2">
    <location>
        <begin position="127"/>
        <end position="145"/>
    </location>
</feature>
<feature type="region of interest" description="Disordered" evidence="1">
    <location>
        <begin position="1"/>
        <end position="76"/>
    </location>
</feature>
<evidence type="ECO:0000313" key="3">
    <source>
        <dbReference type="EMBL" id="KAK5059867.1"/>
    </source>
</evidence>
<dbReference type="EMBL" id="JAVRRD010000004">
    <property type="protein sequence ID" value="KAK5059867.1"/>
    <property type="molecule type" value="Genomic_DNA"/>
</dbReference>